<feature type="coiled-coil region" evidence="1">
    <location>
        <begin position="373"/>
        <end position="407"/>
    </location>
</feature>
<keyword evidence="4" id="KW-1185">Reference proteome</keyword>
<reference evidence="3 4" key="1">
    <citation type="submission" date="2014-02" db="EMBL/GenBank/DDBJ databases">
        <title>Transposable element dynamics among asymbiotic and ectomycorrhizal Amanita fungi.</title>
        <authorList>
            <consortium name="DOE Joint Genome Institute"/>
            <person name="Hess J."/>
            <person name="Skrede I."/>
            <person name="Wolfe B."/>
            <person name="LaButti K."/>
            <person name="Ohm R.A."/>
            <person name="Grigoriev I.V."/>
            <person name="Pringle A."/>
        </authorList>
    </citation>
    <scope>NUCLEOTIDE SEQUENCE [LARGE SCALE GENOMIC DNA]</scope>
    <source>
        <strain evidence="3 4">SKay4041</strain>
    </source>
</reference>
<evidence type="ECO:0000256" key="1">
    <source>
        <dbReference type="SAM" id="Coils"/>
    </source>
</evidence>
<gene>
    <name evidence="3" type="ORF">AMATHDRAFT_7632</name>
</gene>
<evidence type="ECO:0000313" key="4">
    <source>
        <dbReference type="Proteomes" id="UP000242287"/>
    </source>
</evidence>
<dbReference type="AlphaFoldDB" id="A0A2A9NEA4"/>
<evidence type="ECO:0000256" key="2">
    <source>
        <dbReference type="SAM" id="MobiDB-lite"/>
    </source>
</evidence>
<name>A0A2A9NEA4_9AGAR</name>
<dbReference type="OrthoDB" id="3049185at2759"/>
<sequence>MSPAFSRSFRHFFQHSTPSMGPSHLETVKKLADNQKADNWSTVVFGTVAQDKDDLLNALREWRVCKWHYYKERSTTQHEYIVVLLTNGGEKLALRIERTIGPRLSTSKADEYPDGTKSESALPLPHQPPRSLSPLPISQPAPDSQSLPASRSPPGSPLLSEPSADESVPSSSSLRSSFSTFEQLAIHCKCLVSSLHTGSYWAKDNIKDVTNKCNGDGELKNRTAVKSFEYKDGPSFLRPSFWDLVHIVQFVHFESENYKLLDAQCYWYADTVTGILESWVDAESVISNSPTQKGFRLPFLPKRTSSMSQQIGHCKGVLVYSRDVVKLKGICTTVREHISEVNDSIRSILEPREYYEAKLEKSQAAYAELGTQVKVVNAKNEALSNKLVEVEADNEAMAKELVEVKADYEL</sequence>
<proteinExistence type="predicted"/>
<organism evidence="3 4">
    <name type="scientific">Amanita thiersii Skay4041</name>
    <dbReference type="NCBI Taxonomy" id="703135"/>
    <lineage>
        <taxon>Eukaryota</taxon>
        <taxon>Fungi</taxon>
        <taxon>Dikarya</taxon>
        <taxon>Basidiomycota</taxon>
        <taxon>Agaricomycotina</taxon>
        <taxon>Agaricomycetes</taxon>
        <taxon>Agaricomycetidae</taxon>
        <taxon>Agaricales</taxon>
        <taxon>Pluteineae</taxon>
        <taxon>Amanitaceae</taxon>
        <taxon>Amanita</taxon>
    </lineage>
</organism>
<feature type="non-terminal residue" evidence="3">
    <location>
        <position position="410"/>
    </location>
</feature>
<dbReference type="EMBL" id="KZ302177">
    <property type="protein sequence ID" value="PFH46591.1"/>
    <property type="molecule type" value="Genomic_DNA"/>
</dbReference>
<accession>A0A2A9NEA4</accession>
<evidence type="ECO:0000313" key="3">
    <source>
        <dbReference type="EMBL" id="PFH46591.1"/>
    </source>
</evidence>
<keyword evidence="1" id="KW-0175">Coiled coil</keyword>
<dbReference type="Proteomes" id="UP000242287">
    <property type="component" value="Unassembled WGS sequence"/>
</dbReference>
<feature type="region of interest" description="Disordered" evidence="2">
    <location>
        <begin position="105"/>
        <end position="171"/>
    </location>
</feature>
<protein>
    <submittedName>
        <fullName evidence="3">Uncharacterized protein</fullName>
    </submittedName>
</protein>
<feature type="compositionally biased region" description="Basic and acidic residues" evidence="2">
    <location>
        <begin position="108"/>
        <end position="117"/>
    </location>
</feature>
<feature type="compositionally biased region" description="Low complexity" evidence="2">
    <location>
        <begin position="146"/>
        <end position="171"/>
    </location>
</feature>